<comment type="caution">
    <text evidence="2">The sequence shown here is derived from an EMBL/GenBank/DDBJ whole genome shotgun (WGS) entry which is preliminary data.</text>
</comment>
<feature type="transmembrane region" description="Helical" evidence="1">
    <location>
        <begin position="21"/>
        <end position="39"/>
    </location>
</feature>
<evidence type="ECO:0000313" key="2">
    <source>
        <dbReference type="EMBL" id="MFD2757780.1"/>
    </source>
</evidence>
<dbReference type="Proteomes" id="UP001597492">
    <property type="component" value="Unassembled WGS sequence"/>
</dbReference>
<keyword evidence="1" id="KW-1133">Transmembrane helix</keyword>
<name>A0ABW5UZK3_9MICO</name>
<sequence length="48" mass="5155">MTSITDALLAAAASADSTPPVVWWIGGIIVAVAFGAMVWRTIRRNRLK</sequence>
<organism evidence="2 3">
    <name type="scientific">Gulosibacter faecalis</name>
    <dbReference type="NCBI Taxonomy" id="272240"/>
    <lineage>
        <taxon>Bacteria</taxon>
        <taxon>Bacillati</taxon>
        <taxon>Actinomycetota</taxon>
        <taxon>Actinomycetes</taxon>
        <taxon>Micrococcales</taxon>
        <taxon>Microbacteriaceae</taxon>
        <taxon>Gulosibacter</taxon>
    </lineage>
</organism>
<evidence type="ECO:0008006" key="4">
    <source>
        <dbReference type="Google" id="ProtNLM"/>
    </source>
</evidence>
<dbReference type="RefSeq" id="WP_019618230.1">
    <property type="nucleotide sequence ID" value="NZ_JBHUNE010000003.1"/>
</dbReference>
<dbReference type="EMBL" id="JBHUNE010000003">
    <property type="protein sequence ID" value="MFD2757780.1"/>
    <property type="molecule type" value="Genomic_DNA"/>
</dbReference>
<reference evidence="3" key="1">
    <citation type="journal article" date="2019" name="Int. J. Syst. Evol. Microbiol.">
        <title>The Global Catalogue of Microorganisms (GCM) 10K type strain sequencing project: providing services to taxonomists for standard genome sequencing and annotation.</title>
        <authorList>
            <consortium name="The Broad Institute Genomics Platform"/>
            <consortium name="The Broad Institute Genome Sequencing Center for Infectious Disease"/>
            <person name="Wu L."/>
            <person name="Ma J."/>
        </authorList>
    </citation>
    <scope>NUCLEOTIDE SEQUENCE [LARGE SCALE GENOMIC DNA]</scope>
    <source>
        <strain evidence="3">TISTR 1514</strain>
    </source>
</reference>
<gene>
    <name evidence="2" type="ORF">ACFSW7_05235</name>
</gene>
<evidence type="ECO:0000256" key="1">
    <source>
        <dbReference type="SAM" id="Phobius"/>
    </source>
</evidence>
<proteinExistence type="predicted"/>
<keyword evidence="1" id="KW-0812">Transmembrane</keyword>
<evidence type="ECO:0000313" key="3">
    <source>
        <dbReference type="Proteomes" id="UP001597492"/>
    </source>
</evidence>
<keyword evidence="3" id="KW-1185">Reference proteome</keyword>
<keyword evidence="1" id="KW-0472">Membrane</keyword>
<protein>
    <recommendedName>
        <fullName evidence="4">LPXTG cell wall anchor domain-containing protein</fullName>
    </recommendedName>
</protein>
<accession>A0ABW5UZK3</accession>